<reference evidence="1 2" key="1">
    <citation type="journal article" date="2017" name="Front. Microbiol.">
        <title>Phaeobacter piscinae sp. nov., a species of the Roseobacter group and potential aquaculture probiont.</title>
        <authorList>
            <person name="Sonnenschein E.C."/>
            <person name="Phippen C.B.W."/>
            <person name="Nielsen K.F."/>
            <person name="Mateiu R.V."/>
            <person name="Melchiorsen J."/>
            <person name="Gram L."/>
            <person name="Overmann J."/>
            <person name="Freese H.M."/>
        </authorList>
    </citation>
    <scope>NUCLEOTIDE SEQUENCE [LARGE SCALE GENOMIC DNA]</scope>
    <source>
        <strain evidence="1 2">P13</strain>
    </source>
</reference>
<sequence>MSKRPAILMRAVFFSAHPSGPNGTKKLRPQILRTQLPFPLAVAKAQNFDVSVRAMFRPSPK</sequence>
<evidence type="ECO:0000313" key="1">
    <source>
        <dbReference type="EMBL" id="ATG44283.1"/>
    </source>
</evidence>
<gene>
    <name evidence="1" type="ORF">PhaeoP13_02369</name>
</gene>
<accession>A0AAN1LB56</accession>
<dbReference type="AlphaFoldDB" id="A0AAN1LB56"/>
<evidence type="ECO:0000313" key="2">
    <source>
        <dbReference type="Proteomes" id="UP000218606"/>
    </source>
</evidence>
<dbReference type="Proteomes" id="UP000218606">
    <property type="component" value="Chromosome"/>
</dbReference>
<name>A0AAN1LB56_9RHOB</name>
<protein>
    <submittedName>
        <fullName evidence="1">Uncharacterized protein</fullName>
    </submittedName>
</protein>
<dbReference type="EMBL" id="CP010767">
    <property type="protein sequence ID" value="ATG44283.1"/>
    <property type="molecule type" value="Genomic_DNA"/>
</dbReference>
<proteinExistence type="predicted"/>
<organism evidence="1 2">
    <name type="scientific">Phaeobacter piscinae</name>
    <dbReference type="NCBI Taxonomy" id="1580596"/>
    <lineage>
        <taxon>Bacteria</taxon>
        <taxon>Pseudomonadati</taxon>
        <taxon>Pseudomonadota</taxon>
        <taxon>Alphaproteobacteria</taxon>
        <taxon>Rhodobacterales</taxon>
        <taxon>Roseobacteraceae</taxon>
        <taxon>Phaeobacter</taxon>
    </lineage>
</organism>